<evidence type="ECO:0000313" key="6">
    <source>
        <dbReference type="Proteomes" id="UP000035996"/>
    </source>
</evidence>
<dbReference type="SUPFAM" id="SSF51182">
    <property type="entry name" value="RmlC-like cupins"/>
    <property type="match status" value="1"/>
</dbReference>
<evidence type="ECO:0000256" key="2">
    <source>
        <dbReference type="RuleBase" id="RU003457"/>
    </source>
</evidence>
<feature type="domain" description="Pirin N-terminal" evidence="3">
    <location>
        <begin position="56"/>
        <end position="118"/>
    </location>
</feature>
<comment type="similarity">
    <text evidence="1 2">Belongs to the pirin family.</text>
</comment>
<evidence type="ECO:0000313" key="5">
    <source>
        <dbReference type="EMBL" id="KMM38364.1"/>
    </source>
</evidence>
<reference evidence="5" key="1">
    <citation type="submission" date="2015-06" db="EMBL/GenBank/DDBJ databases">
        <authorList>
            <person name="Liu B."/>
            <person name="Wang J."/>
            <person name="Zhu Y."/>
            <person name="Liu G."/>
            <person name="Chen Q."/>
            <person name="Zheng C."/>
            <person name="Che J."/>
            <person name="Ge C."/>
            <person name="Shi H."/>
            <person name="Pan Z."/>
            <person name="Liu X."/>
        </authorList>
    </citation>
    <scope>NUCLEOTIDE SEQUENCE [LARGE SCALE GENOMIC DNA]</scope>
    <source>
        <strain evidence="5">DSM 16346</strain>
    </source>
</reference>
<evidence type="ECO:0000259" key="4">
    <source>
        <dbReference type="Pfam" id="PF17954"/>
    </source>
</evidence>
<comment type="caution">
    <text evidence="5">The sequence shown here is derived from an EMBL/GenBank/DDBJ whole genome shotgun (WGS) entry which is preliminary data.</text>
</comment>
<feature type="domain" description="Quercetin 2,3-dioxygenase C-terminal cupin" evidence="4">
    <location>
        <begin position="165"/>
        <end position="237"/>
    </location>
</feature>
<dbReference type="Pfam" id="PF17954">
    <property type="entry name" value="Pirin_C_2"/>
    <property type="match status" value="1"/>
</dbReference>
<dbReference type="PANTHER" id="PTHR13903:SF8">
    <property type="entry name" value="PIRIN"/>
    <property type="match status" value="1"/>
</dbReference>
<dbReference type="Gene3D" id="2.60.120.10">
    <property type="entry name" value="Jelly Rolls"/>
    <property type="match status" value="1"/>
</dbReference>
<dbReference type="PATRIC" id="fig|157733.3.peg.2899"/>
<dbReference type="Pfam" id="PF02678">
    <property type="entry name" value="Pirin"/>
    <property type="match status" value="1"/>
</dbReference>
<dbReference type="InterPro" id="IPR014710">
    <property type="entry name" value="RmlC-like_jellyroll"/>
</dbReference>
<dbReference type="InterPro" id="IPR012093">
    <property type="entry name" value="Pirin"/>
</dbReference>
<protein>
    <recommendedName>
        <fullName evidence="7">Pirin</fullName>
    </recommendedName>
</protein>
<evidence type="ECO:0000259" key="3">
    <source>
        <dbReference type="Pfam" id="PF02678"/>
    </source>
</evidence>
<gene>
    <name evidence="5" type="ORF">AB986_03415</name>
</gene>
<dbReference type="STRING" id="157733.AB986_03415"/>
<organism evidence="5 6">
    <name type="scientific">Guptibacillus hwajinpoensis</name>
    <dbReference type="NCBI Taxonomy" id="208199"/>
    <lineage>
        <taxon>Bacteria</taxon>
        <taxon>Bacillati</taxon>
        <taxon>Bacillota</taxon>
        <taxon>Bacilli</taxon>
        <taxon>Bacillales</taxon>
        <taxon>Guptibacillaceae</taxon>
        <taxon>Guptibacillus</taxon>
    </lineage>
</organism>
<dbReference type="PANTHER" id="PTHR13903">
    <property type="entry name" value="PIRIN-RELATED"/>
    <property type="match status" value="1"/>
</dbReference>
<dbReference type="AlphaFoldDB" id="A0A0J6D231"/>
<dbReference type="EMBL" id="LELK01000001">
    <property type="protein sequence ID" value="KMM38364.1"/>
    <property type="molecule type" value="Genomic_DNA"/>
</dbReference>
<keyword evidence="6" id="KW-1185">Reference proteome</keyword>
<proteinExistence type="inferred from homology"/>
<sequence length="248" mass="27931">MNINRYQVNQQGVGQFDGGRITEQKPIGFPGEGSEVKRVGPLFYWAWAKSEKEGYIPLHPHQGFEIITYVISGKAEHGDTLGTKSTVGPGGLQVMQTGSGVSHEEGFVGPDMQGFQIWFEPHLTKALKRKPSYQQYHDEDFHVVTSEGIRVKEILGYESPVDFVTDASMWDIDVRNGYTYEHHLATDRSLSILVLSGEGNINDTEYKMKDFFVIEADEESKVSIAVRKDTRIIAIEVPSTVNYPLFRK</sequence>
<dbReference type="Proteomes" id="UP000035996">
    <property type="component" value="Unassembled WGS sequence"/>
</dbReference>
<dbReference type="OrthoDB" id="321327at2"/>
<evidence type="ECO:0008006" key="7">
    <source>
        <dbReference type="Google" id="ProtNLM"/>
    </source>
</evidence>
<dbReference type="InterPro" id="IPR041602">
    <property type="entry name" value="Quercetinase_C"/>
</dbReference>
<dbReference type="RefSeq" id="WP_048309475.1">
    <property type="nucleotide sequence ID" value="NZ_CP119526.1"/>
</dbReference>
<name>A0A0J6D231_9BACL</name>
<evidence type="ECO:0000256" key="1">
    <source>
        <dbReference type="ARBA" id="ARBA00008416"/>
    </source>
</evidence>
<dbReference type="InterPro" id="IPR011051">
    <property type="entry name" value="RmlC_Cupin_sf"/>
</dbReference>
<accession>A0A0J6D231</accession>
<dbReference type="InterPro" id="IPR003829">
    <property type="entry name" value="Pirin_N_dom"/>
</dbReference>